<dbReference type="PANTHER" id="PTHR24177">
    <property type="entry name" value="CASKIN"/>
    <property type="match status" value="1"/>
</dbReference>
<feature type="transmembrane region" description="Helical" evidence="1">
    <location>
        <begin position="321"/>
        <end position="342"/>
    </location>
</feature>
<dbReference type="EMBL" id="BQKI01000008">
    <property type="protein sequence ID" value="GJN00026.1"/>
    <property type="molecule type" value="Genomic_DNA"/>
</dbReference>
<reference evidence="3" key="1">
    <citation type="journal article" date="2018" name="DNA Res.">
        <title>Multiple hybrid de novo genome assembly of finger millet, an orphan allotetraploid crop.</title>
        <authorList>
            <person name="Hatakeyama M."/>
            <person name="Aluri S."/>
            <person name="Balachadran M.T."/>
            <person name="Sivarajan S.R."/>
            <person name="Patrignani A."/>
            <person name="Gruter S."/>
            <person name="Poveda L."/>
            <person name="Shimizu-Inatsugi R."/>
            <person name="Baeten J."/>
            <person name="Francoijs K.J."/>
            <person name="Nataraja K.N."/>
            <person name="Reddy Y.A.N."/>
            <person name="Phadnis S."/>
            <person name="Ravikumar R.L."/>
            <person name="Schlapbach R."/>
            <person name="Sreeman S.M."/>
            <person name="Shimizu K.K."/>
        </authorList>
    </citation>
    <scope>NUCLEOTIDE SEQUENCE</scope>
</reference>
<organism evidence="3 4">
    <name type="scientific">Eleusine coracana subsp. coracana</name>
    <dbReference type="NCBI Taxonomy" id="191504"/>
    <lineage>
        <taxon>Eukaryota</taxon>
        <taxon>Viridiplantae</taxon>
        <taxon>Streptophyta</taxon>
        <taxon>Embryophyta</taxon>
        <taxon>Tracheophyta</taxon>
        <taxon>Spermatophyta</taxon>
        <taxon>Magnoliopsida</taxon>
        <taxon>Liliopsida</taxon>
        <taxon>Poales</taxon>
        <taxon>Poaceae</taxon>
        <taxon>PACMAD clade</taxon>
        <taxon>Chloridoideae</taxon>
        <taxon>Cynodonteae</taxon>
        <taxon>Eleusininae</taxon>
        <taxon>Eleusine</taxon>
    </lineage>
</organism>
<feature type="transmembrane region" description="Helical" evidence="1">
    <location>
        <begin position="112"/>
        <end position="131"/>
    </location>
</feature>
<feature type="domain" description="PGG" evidence="2">
    <location>
        <begin position="264"/>
        <end position="378"/>
    </location>
</feature>
<feature type="transmembrane region" description="Helical" evidence="1">
    <location>
        <begin position="137"/>
        <end position="158"/>
    </location>
</feature>
<name>A0AAV5CPA9_ELECO</name>
<protein>
    <recommendedName>
        <fullName evidence="2">PGG domain-containing protein</fullName>
    </recommendedName>
</protein>
<feature type="domain" description="PGG" evidence="2">
    <location>
        <begin position="23"/>
        <end position="136"/>
    </location>
</feature>
<keyword evidence="1" id="KW-1133">Transmembrane helix</keyword>
<evidence type="ECO:0000313" key="4">
    <source>
        <dbReference type="Proteomes" id="UP001054889"/>
    </source>
</evidence>
<comment type="caution">
    <text evidence="3">The sequence shown here is derived from an EMBL/GenBank/DDBJ whole genome shotgun (WGS) entry which is preliminary data.</text>
</comment>
<evidence type="ECO:0000259" key="2">
    <source>
        <dbReference type="Pfam" id="PF13962"/>
    </source>
</evidence>
<feature type="transmembrane region" description="Helical" evidence="1">
    <location>
        <begin position="81"/>
        <end position="100"/>
    </location>
</feature>
<keyword evidence="4" id="KW-1185">Reference proteome</keyword>
<evidence type="ECO:0000313" key="3">
    <source>
        <dbReference type="EMBL" id="GJN00026.1"/>
    </source>
</evidence>
<evidence type="ECO:0000256" key="1">
    <source>
        <dbReference type="SAM" id="Phobius"/>
    </source>
</evidence>
<dbReference type="InterPro" id="IPR026961">
    <property type="entry name" value="PGG_dom"/>
</dbReference>
<gene>
    <name evidence="3" type="primary">ga17174</name>
    <name evidence="3" type="ORF">PR202_ga17174</name>
</gene>
<feature type="transmembrane region" description="Helical" evidence="1">
    <location>
        <begin position="354"/>
        <end position="373"/>
    </location>
</feature>
<keyword evidence="1" id="KW-0472">Membrane</keyword>
<dbReference type="AlphaFoldDB" id="A0AAV5CPA9"/>
<feature type="transmembrane region" description="Helical" evidence="1">
    <location>
        <begin position="379"/>
        <end position="400"/>
    </location>
</feature>
<reference evidence="3" key="2">
    <citation type="submission" date="2021-12" db="EMBL/GenBank/DDBJ databases">
        <title>Resequencing data analysis of finger millet.</title>
        <authorList>
            <person name="Hatakeyama M."/>
            <person name="Aluri S."/>
            <person name="Balachadran M.T."/>
            <person name="Sivarajan S.R."/>
            <person name="Poveda L."/>
            <person name="Shimizu-Inatsugi R."/>
            <person name="Schlapbach R."/>
            <person name="Sreeman S.M."/>
            <person name="Shimizu K.K."/>
        </authorList>
    </citation>
    <scope>NUCLEOTIDE SEQUENCE</scope>
</reference>
<dbReference type="PANTHER" id="PTHR24177:SF412">
    <property type="entry name" value="OS06G0285941 PROTEIN"/>
    <property type="match status" value="1"/>
</dbReference>
<keyword evidence="1" id="KW-0812">Transmembrane</keyword>
<dbReference type="Pfam" id="PF13962">
    <property type="entry name" value="PGG"/>
    <property type="match status" value="2"/>
</dbReference>
<proteinExistence type="predicted"/>
<dbReference type="GO" id="GO:0016020">
    <property type="term" value="C:membrane"/>
    <property type="evidence" value="ECO:0007669"/>
    <property type="project" value="TreeGrafter"/>
</dbReference>
<sequence length="417" mass="45998">MNLPFKGILRDLDDDSAEAQRRKWFKEMQGWLMVLTTVAASVTYQAGLNPPGGFWQDDPRDKSHHAGDPALHDEHHSRYMIFYYFNATAFVTSLVIMVLLMSERFYHTEDKVLALLLATIVDLASLIGAYIAGTTRYFSSCIYIIVITCVAFVAVIYIGDGDNAHKMLTGRHKATAIAKMSQQQINEEQEARNVSVVQVAPGDAAPVITKTNGRSGIPVLIAPFHGQSGGGASGGSTTQEMTMAFKGLLLLEEEDDDDPEIQRKKWFKEMRGWLMVLATVAASVTYQAGLNPPGGVWQDNAPNGSHHAGDPVLRDEHHARYLTFFYFNATAFVTSLVIMVLLMSERFYYTEGKVFALFLTTIVDLASLIGAYIAGSTRYFSSCIYIIVITSVAFVAVIYIGEYAPSSTTLFPTAFNS</sequence>
<accession>A0AAV5CPA9</accession>
<feature type="transmembrane region" description="Helical" evidence="1">
    <location>
        <begin position="30"/>
        <end position="48"/>
    </location>
</feature>
<dbReference type="Proteomes" id="UP001054889">
    <property type="component" value="Unassembled WGS sequence"/>
</dbReference>